<dbReference type="PANTHER" id="PTHR33170">
    <property type="entry name" value="DUF4283 DOMAIN-CONTAINING PROTEIN-RELATED"/>
    <property type="match status" value="1"/>
</dbReference>
<name>A0A287N0G2_HORVV</name>
<dbReference type="InParanoid" id="A0A287N0G2"/>
<reference evidence="2" key="3">
    <citation type="submission" date="2022-01" db="UniProtKB">
        <authorList>
            <consortium name="EnsemblPlants"/>
        </authorList>
    </citation>
    <scope>IDENTIFICATION</scope>
    <source>
        <strain evidence="2">subsp. vulgare</strain>
    </source>
</reference>
<organism evidence="2 3">
    <name type="scientific">Hordeum vulgare subsp. vulgare</name>
    <name type="common">Domesticated barley</name>
    <dbReference type="NCBI Taxonomy" id="112509"/>
    <lineage>
        <taxon>Eukaryota</taxon>
        <taxon>Viridiplantae</taxon>
        <taxon>Streptophyta</taxon>
        <taxon>Embryophyta</taxon>
        <taxon>Tracheophyta</taxon>
        <taxon>Spermatophyta</taxon>
        <taxon>Magnoliopsida</taxon>
        <taxon>Liliopsida</taxon>
        <taxon>Poales</taxon>
        <taxon>Poaceae</taxon>
        <taxon>BOP clade</taxon>
        <taxon>Pooideae</taxon>
        <taxon>Triticodae</taxon>
        <taxon>Triticeae</taxon>
        <taxon>Hordeinae</taxon>
        <taxon>Hordeum</taxon>
    </lineage>
</organism>
<protein>
    <submittedName>
        <fullName evidence="2">Uncharacterized protein</fullName>
    </submittedName>
</protein>
<sequence>MSTLNRHASVRAKIGCRHVDQLPASAEGVLGGRFYKFTYEVEEVLVRNVFAEETTVPVARDGVSKQNLTPKRKRDHQDHEKEDSYSESTYG</sequence>
<keyword evidence="3" id="KW-1185">Reference proteome</keyword>
<dbReference type="EnsemblPlants" id="HORVU.MOREX.r3.4HG0334940.1">
    <property type="protein sequence ID" value="HORVU.MOREX.r3.4HG0334940.1.CDS1"/>
    <property type="gene ID" value="HORVU.MOREX.r3.4HG0334940"/>
</dbReference>
<evidence type="ECO:0000256" key="1">
    <source>
        <dbReference type="SAM" id="MobiDB-lite"/>
    </source>
</evidence>
<reference evidence="3" key="1">
    <citation type="journal article" date="2012" name="Nature">
        <title>A physical, genetic and functional sequence assembly of the barley genome.</title>
        <authorList>
            <consortium name="The International Barley Genome Sequencing Consortium"/>
            <person name="Mayer K.F."/>
            <person name="Waugh R."/>
            <person name="Brown J.W."/>
            <person name="Schulman A."/>
            <person name="Langridge P."/>
            <person name="Platzer M."/>
            <person name="Fincher G.B."/>
            <person name="Muehlbauer G.J."/>
            <person name="Sato K."/>
            <person name="Close T.J."/>
            <person name="Wise R.P."/>
            <person name="Stein N."/>
        </authorList>
    </citation>
    <scope>NUCLEOTIDE SEQUENCE [LARGE SCALE GENOMIC DNA]</scope>
    <source>
        <strain evidence="3">cv. Morex</strain>
    </source>
</reference>
<dbReference type="AlphaFoldDB" id="A0A287N0G2"/>
<dbReference type="Proteomes" id="UP000011116">
    <property type="component" value="Chromosome 4H"/>
</dbReference>
<reference evidence="2" key="2">
    <citation type="submission" date="2020-10" db="EMBL/GenBank/DDBJ databases">
        <authorList>
            <person name="Scholz U."/>
            <person name="Mascher M."/>
            <person name="Fiebig A."/>
        </authorList>
    </citation>
    <scope>NUCLEOTIDE SEQUENCE [LARGE SCALE GENOMIC DNA]</scope>
    <source>
        <strain evidence="2">cv. Morex</strain>
    </source>
</reference>
<accession>A0A287N0G2</accession>
<dbReference type="Gramene" id="HORVU.MOREX.r2.4HG0279320.1">
    <property type="protein sequence ID" value="HORVU.MOREX.r2.4HG0279320.1.CDS.1"/>
    <property type="gene ID" value="HORVU.MOREX.r2.4HG0279320"/>
</dbReference>
<feature type="region of interest" description="Disordered" evidence="1">
    <location>
        <begin position="56"/>
        <end position="91"/>
    </location>
</feature>
<feature type="compositionally biased region" description="Basic and acidic residues" evidence="1">
    <location>
        <begin position="75"/>
        <end position="84"/>
    </location>
</feature>
<dbReference type="Gramene" id="HORVU.MOREX.r3.4HG0334940.1">
    <property type="protein sequence ID" value="HORVU.MOREX.r3.4HG0334940.1.CDS1"/>
    <property type="gene ID" value="HORVU.MOREX.r3.4HG0334940"/>
</dbReference>
<proteinExistence type="predicted"/>
<evidence type="ECO:0000313" key="3">
    <source>
        <dbReference type="Proteomes" id="UP000011116"/>
    </source>
</evidence>
<dbReference type="PANTHER" id="PTHR33170:SF22">
    <property type="entry name" value="OS10G0417100 PROTEIN"/>
    <property type="match status" value="1"/>
</dbReference>
<evidence type="ECO:0000313" key="2">
    <source>
        <dbReference type="EnsemblPlants" id="HORVU.MOREX.r3.4HG0334940.1.CDS1"/>
    </source>
</evidence>